<evidence type="ECO:0000313" key="3">
    <source>
        <dbReference type="EMBL" id="PLX18277.1"/>
    </source>
</evidence>
<name>A0A2N5ZHW1_MUIH1</name>
<protein>
    <recommendedName>
        <fullName evidence="2">Lipoyl-binding domain-containing protein</fullName>
    </recommendedName>
</protein>
<dbReference type="PROSITE" id="PS50968">
    <property type="entry name" value="BIOTINYL_LIPOYL"/>
    <property type="match status" value="1"/>
</dbReference>
<proteinExistence type="predicted"/>
<dbReference type="InterPro" id="IPR011053">
    <property type="entry name" value="Single_hybrid_motif"/>
</dbReference>
<feature type="domain" description="Lipoyl-binding" evidence="2">
    <location>
        <begin position="92"/>
        <end position="168"/>
    </location>
</feature>
<dbReference type="InterPro" id="IPR001882">
    <property type="entry name" value="Biotin_BS"/>
</dbReference>
<dbReference type="EMBL" id="PKTG01000065">
    <property type="protein sequence ID" value="PLX18277.1"/>
    <property type="molecule type" value="Genomic_DNA"/>
</dbReference>
<dbReference type="CDD" id="cd06850">
    <property type="entry name" value="biotinyl_domain"/>
    <property type="match status" value="1"/>
</dbReference>
<gene>
    <name evidence="3" type="ORF">C0601_05205</name>
</gene>
<dbReference type="Proteomes" id="UP000234857">
    <property type="component" value="Unassembled WGS sequence"/>
</dbReference>
<dbReference type="PROSITE" id="PS00188">
    <property type="entry name" value="BIOTIN"/>
    <property type="match status" value="1"/>
</dbReference>
<dbReference type="Gene3D" id="2.40.50.100">
    <property type="match status" value="1"/>
</dbReference>
<accession>A0A2N5ZHW1</accession>
<evidence type="ECO:0000256" key="1">
    <source>
        <dbReference type="ARBA" id="ARBA00023267"/>
    </source>
</evidence>
<dbReference type="InterPro" id="IPR000089">
    <property type="entry name" value="Biotin_lipoyl"/>
</dbReference>
<dbReference type="InterPro" id="IPR050709">
    <property type="entry name" value="Biotin_Carboxyl_Carrier/Decarb"/>
</dbReference>
<dbReference type="SUPFAM" id="SSF51230">
    <property type="entry name" value="Single hybrid motif"/>
    <property type="match status" value="1"/>
</dbReference>
<dbReference type="FunFam" id="2.40.50.100:FF:000003">
    <property type="entry name" value="Acetyl-CoA carboxylase biotin carboxyl carrier protein"/>
    <property type="match status" value="1"/>
</dbReference>
<evidence type="ECO:0000259" key="2">
    <source>
        <dbReference type="PROSITE" id="PS50968"/>
    </source>
</evidence>
<reference evidence="3 4" key="1">
    <citation type="submission" date="2017-11" db="EMBL/GenBank/DDBJ databases">
        <title>Genome-resolved metagenomics identifies genetic mobility, metabolic interactions, and unexpected diversity in perchlorate-reducing communities.</title>
        <authorList>
            <person name="Barnum T.P."/>
            <person name="Figueroa I.A."/>
            <person name="Carlstrom C.I."/>
            <person name="Lucas L.N."/>
            <person name="Engelbrektson A.L."/>
            <person name="Coates J.D."/>
        </authorList>
    </citation>
    <scope>NUCLEOTIDE SEQUENCE [LARGE SCALE GENOMIC DNA]</scope>
    <source>
        <strain evidence="3">BM706</strain>
    </source>
</reference>
<dbReference type="PANTHER" id="PTHR45266:SF3">
    <property type="entry name" value="OXALOACETATE DECARBOXYLASE ALPHA CHAIN"/>
    <property type="match status" value="1"/>
</dbReference>
<comment type="caution">
    <text evidence="3">The sequence shown here is derived from an EMBL/GenBank/DDBJ whole genome shotgun (WGS) entry which is preliminary data.</text>
</comment>
<dbReference type="Pfam" id="PF00364">
    <property type="entry name" value="Biotin_lipoyl"/>
    <property type="match status" value="1"/>
</dbReference>
<sequence>MIIDNRDKFKVYLKENADLNFSNEVKVNGKEHNVEFVNFDRHGNIRSVFIDNKYYDVEIEKGPDGIPENIVIDGQKYPVQFTRVGRDRFIVKQEARVKSGKIVALIPGKVINLMVKTGDQVNEGDLVLLLEAMKMENEIAAPRSGVVKQILVDENDNVEKGQVMVVIE</sequence>
<keyword evidence="1" id="KW-0092">Biotin</keyword>
<organism evidence="3 4">
    <name type="scientific">Muiribacterium halophilum</name>
    <dbReference type="NCBI Taxonomy" id="2053465"/>
    <lineage>
        <taxon>Bacteria</taxon>
        <taxon>Candidatus Muiribacteriota</taxon>
        <taxon>Candidatus Muiribacteriia</taxon>
        <taxon>Candidatus Muiribacteriales</taxon>
        <taxon>Candidatus Muiribacteriaceae</taxon>
        <taxon>Candidatus Muiribacterium</taxon>
    </lineage>
</organism>
<dbReference type="AlphaFoldDB" id="A0A2N5ZHW1"/>
<evidence type="ECO:0000313" key="4">
    <source>
        <dbReference type="Proteomes" id="UP000234857"/>
    </source>
</evidence>
<dbReference type="PANTHER" id="PTHR45266">
    <property type="entry name" value="OXALOACETATE DECARBOXYLASE ALPHA CHAIN"/>
    <property type="match status" value="1"/>
</dbReference>